<dbReference type="Proteomes" id="UP001621813">
    <property type="component" value="Unassembled WGS sequence"/>
</dbReference>
<accession>A0ABW8PUE6</accession>
<keyword evidence="2" id="KW-1185">Reference proteome</keyword>
<dbReference type="RefSeq" id="WP_405323164.1">
    <property type="nucleotide sequence ID" value="NZ_JAZGZR010000037.1"/>
</dbReference>
<reference evidence="1 2" key="1">
    <citation type="submission" date="2024-02" db="EMBL/GenBank/DDBJ databases">
        <title>Comparative Genomic Analysis of Flavobacterium Species Causing Columnaris Disease of Freshwater Fish in Thailand: Insights into Virulence and Resistance Mechanisms.</title>
        <authorList>
            <person name="Nguyen D."/>
            <person name="Chokmangmeepisarn P."/>
            <person name="Khianchaikhan K."/>
            <person name="Morishita M."/>
            <person name="Bunnoy A."/>
            <person name="Rodkhum C."/>
        </authorList>
    </citation>
    <scope>NUCLEOTIDE SEQUENCE [LARGE SCALE GENOMIC DNA]</scope>
    <source>
        <strain evidence="1 2">KCRT2007</strain>
    </source>
</reference>
<sequence length="94" mass="11205">MINKTQRYELKRILKSNFMPRVFEVLEEKQIFSKKGEPYKKAYISNVLNGRENNIKIENVLFFVYNEKKTELLNNRVLRKQIINKKPEAVTSGI</sequence>
<evidence type="ECO:0000313" key="1">
    <source>
        <dbReference type="EMBL" id="MFK7050684.1"/>
    </source>
</evidence>
<proteinExistence type="predicted"/>
<name>A0ABW8PUE6_9FLAO</name>
<protein>
    <submittedName>
        <fullName evidence="1">Uncharacterized protein</fullName>
    </submittedName>
</protein>
<organism evidence="1 2">
    <name type="scientific">Flavobacterium davisii</name>
    <dbReference type="NCBI Taxonomy" id="2906077"/>
    <lineage>
        <taxon>Bacteria</taxon>
        <taxon>Pseudomonadati</taxon>
        <taxon>Bacteroidota</taxon>
        <taxon>Flavobacteriia</taxon>
        <taxon>Flavobacteriales</taxon>
        <taxon>Flavobacteriaceae</taxon>
        <taxon>Flavobacterium</taxon>
    </lineage>
</organism>
<evidence type="ECO:0000313" key="2">
    <source>
        <dbReference type="Proteomes" id="UP001621813"/>
    </source>
</evidence>
<comment type="caution">
    <text evidence="1">The sequence shown here is derived from an EMBL/GenBank/DDBJ whole genome shotgun (WGS) entry which is preliminary data.</text>
</comment>
<gene>
    <name evidence="1" type="ORF">V3Q77_12395</name>
</gene>
<dbReference type="EMBL" id="JAZGZR010000037">
    <property type="protein sequence ID" value="MFK7050684.1"/>
    <property type="molecule type" value="Genomic_DNA"/>
</dbReference>